<protein>
    <submittedName>
        <fullName evidence="2">Uncharacterized protein</fullName>
    </submittedName>
</protein>
<sequence>MTKEKDLFPTRRLTVINKDWPETIIIQHDIGPMIRKTFGLEGKKPDKPADIIPLKRDRD</sequence>
<accession>A0A3G1KPU5</accession>
<gene>
    <name evidence="2" type="ORF">DCMF_04645</name>
</gene>
<evidence type="ECO:0000313" key="3">
    <source>
        <dbReference type="Proteomes" id="UP000323521"/>
    </source>
</evidence>
<name>A0A3G1KPU5_FORW1</name>
<keyword evidence="3" id="KW-1185">Reference proteome</keyword>
<evidence type="ECO:0000313" key="2">
    <source>
        <dbReference type="EMBL" id="ATW24165.1"/>
    </source>
</evidence>
<dbReference type="AlphaFoldDB" id="A0A3G1KPU5"/>
<dbReference type="EMBL" id="CP017634">
    <property type="protein sequence ID" value="ATW24165.1"/>
    <property type="molecule type" value="Genomic_DNA"/>
</dbReference>
<organism evidence="2 3">
    <name type="scientific">Formimonas warabiya</name>
    <dbReference type="NCBI Taxonomy" id="1761012"/>
    <lineage>
        <taxon>Bacteria</taxon>
        <taxon>Bacillati</taxon>
        <taxon>Bacillota</taxon>
        <taxon>Clostridia</taxon>
        <taxon>Eubacteriales</taxon>
        <taxon>Peptococcaceae</taxon>
        <taxon>Candidatus Formimonas</taxon>
    </lineage>
</organism>
<dbReference type="RefSeq" id="WP_148133343.1">
    <property type="nucleotide sequence ID" value="NZ_CP017634.1"/>
</dbReference>
<evidence type="ECO:0000256" key="1">
    <source>
        <dbReference type="SAM" id="MobiDB-lite"/>
    </source>
</evidence>
<dbReference type="KEGG" id="fwa:DCMF_04645"/>
<feature type="compositionally biased region" description="Basic and acidic residues" evidence="1">
    <location>
        <begin position="41"/>
        <end position="59"/>
    </location>
</feature>
<dbReference type="Proteomes" id="UP000323521">
    <property type="component" value="Chromosome"/>
</dbReference>
<feature type="region of interest" description="Disordered" evidence="1">
    <location>
        <begin position="39"/>
        <end position="59"/>
    </location>
</feature>
<reference evidence="2 3" key="1">
    <citation type="submission" date="2016-10" db="EMBL/GenBank/DDBJ databases">
        <title>Complete Genome Sequence of Peptococcaceae strain DCMF.</title>
        <authorList>
            <person name="Edwards R.J."/>
            <person name="Holland S.I."/>
            <person name="Deshpande N.P."/>
            <person name="Wong Y.K."/>
            <person name="Ertan H."/>
            <person name="Manefield M."/>
            <person name="Russell T.L."/>
            <person name="Lee M.J."/>
        </authorList>
    </citation>
    <scope>NUCLEOTIDE SEQUENCE [LARGE SCALE GENOMIC DNA]</scope>
    <source>
        <strain evidence="2 3">DCMF</strain>
    </source>
</reference>
<proteinExistence type="predicted"/>